<dbReference type="EMBL" id="JMIX01000009">
    <property type="protein sequence ID" value="KEO92643.1"/>
    <property type="molecule type" value="Genomic_DNA"/>
</dbReference>
<dbReference type="Proteomes" id="UP000027866">
    <property type="component" value="Unassembled WGS sequence"/>
</dbReference>
<name>A0A074MLB8_9SPHN</name>
<evidence type="ECO:0000313" key="3">
    <source>
        <dbReference type="EMBL" id="KEO92643.1"/>
    </source>
</evidence>
<dbReference type="RefSeq" id="WP_034904953.1">
    <property type="nucleotide sequence ID" value="NZ_CP017057.1"/>
</dbReference>
<proteinExistence type="predicted"/>
<reference evidence="3 4" key="1">
    <citation type="submission" date="2014-04" db="EMBL/GenBank/DDBJ databases">
        <title>A comprehensive comparison of genomes of Erythrobacter spp. Strains.</title>
        <authorList>
            <person name="Zheng Q."/>
        </authorList>
    </citation>
    <scope>NUCLEOTIDE SEQUENCE [LARGE SCALE GENOMIC DNA]</scope>
    <source>
        <strain evidence="3 4">DSM 8509</strain>
    </source>
</reference>
<keyword evidence="4" id="KW-1185">Reference proteome</keyword>
<feature type="domain" description="CHRD" evidence="2">
    <location>
        <begin position="39"/>
        <end position="154"/>
    </location>
</feature>
<evidence type="ECO:0000256" key="1">
    <source>
        <dbReference type="SAM" id="SignalP"/>
    </source>
</evidence>
<evidence type="ECO:0000259" key="2">
    <source>
        <dbReference type="SMART" id="SM00754"/>
    </source>
</evidence>
<organism evidence="3 4">
    <name type="scientific">Erythrobacter litoralis</name>
    <dbReference type="NCBI Taxonomy" id="39960"/>
    <lineage>
        <taxon>Bacteria</taxon>
        <taxon>Pseudomonadati</taxon>
        <taxon>Pseudomonadota</taxon>
        <taxon>Alphaproteobacteria</taxon>
        <taxon>Sphingomonadales</taxon>
        <taxon>Erythrobacteraceae</taxon>
        <taxon>Erythrobacter/Porphyrobacter group</taxon>
        <taxon>Erythrobacter</taxon>
    </lineage>
</organism>
<comment type="caution">
    <text evidence="3">The sequence shown here is derived from an EMBL/GenBank/DDBJ whole genome shotgun (WGS) entry which is preliminary data.</text>
</comment>
<dbReference type="PROSITE" id="PS51257">
    <property type="entry name" value="PROKAR_LIPOPROTEIN"/>
    <property type="match status" value="1"/>
</dbReference>
<dbReference type="InterPro" id="IPR010895">
    <property type="entry name" value="CHRD"/>
</dbReference>
<protein>
    <recommendedName>
        <fullName evidence="2">CHRD domain-containing protein</fullName>
    </recommendedName>
</protein>
<dbReference type="SMART" id="SM00754">
    <property type="entry name" value="CHRD"/>
    <property type="match status" value="1"/>
</dbReference>
<feature type="signal peptide" evidence="1">
    <location>
        <begin position="1"/>
        <end position="21"/>
    </location>
</feature>
<evidence type="ECO:0000313" key="4">
    <source>
        <dbReference type="Proteomes" id="UP000027866"/>
    </source>
</evidence>
<keyword evidence="1" id="KW-0732">Signal</keyword>
<dbReference type="Pfam" id="PF07452">
    <property type="entry name" value="CHRD"/>
    <property type="match status" value="1"/>
</dbReference>
<dbReference type="AlphaFoldDB" id="A0A074MLB8"/>
<dbReference type="PATRIC" id="fig|39960.10.peg.1287"/>
<dbReference type="KEGG" id="elq:Ga0102493_112194"/>
<sequence length="157" mass="15637">MTRTRTSLPRTAAFAAIGALALSACSTYGEGRQGLGYGTRLAANLSGPAEVGPGDADGTGVFEASLDPGGELCYELDVDAVAAPTGSHIHRGPAGENGPVAVPLTAPAGGEPSAGCTAIDGELAREILEDPDGFYVNVHNEQFPGGAVRGQIMAAGT</sequence>
<feature type="chain" id="PRO_5001698978" description="CHRD domain-containing protein" evidence="1">
    <location>
        <begin position="22"/>
        <end position="157"/>
    </location>
</feature>
<gene>
    <name evidence="3" type="ORF">EH32_15410</name>
</gene>
<accession>A0A074MLB8</accession>